<reference evidence="2 3" key="1">
    <citation type="journal article" date="2016" name="Nat. Commun.">
        <title>Thousands of microbial genomes shed light on interconnected biogeochemical processes in an aquifer system.</title>
        <authorList>
            <person name="Anantharaman K."/>
            <person name="Brown C.T."/>
            <person name="Hug L.A."/>
            <person name="Sharon I."/>
            <person name="Castelle C.J."/>
            <person name="Probst A.J."/>
            <person name="Thomas B.C."/>
            <person name="Singh A."/>
            <person name="Wilkins M.J."/>
            <person name="Karaoz U."/>
            <person name="Brodie E.L."/>
            <person name="Williams K.H."/>
            <person name="Hubbard S.S."/>
            <person name="Banfield J.F."/>
        </authorList>
    </citation>
    <scope>NUCLEOTIDE SEQUENCE [LARGE SCALE GENOMIC DNA]</scope>
</reference>
<dbReference type="Gene3D" id="2.60.40.1120">
    <property type="entry name" value="Carboxypeptidase-like, regulatory domain"/>
    <property type="match status" value="1"/>
</dbReference>
<dbReference type="Proteomes" id="UP000177481">
    <property type="component" value="Unassembled WGS sequence"/>
</dbReference>
<dbReference type="Gene3D" id="2.60.40.10">
    <property type="entry name" value="Immunoglobulins"/>
    <property type="match status" value="1"/>
</dbReference>
<evidence type="ECO:0000313" key="3">
    <source>
        <dbReference type="Proteomes" id="UP000177481"/>
    </source>
</evidence>
<keyword evidence="1" id="KW-0472">Membrane</keyword>
<comment type="caution">
    <text evidence="2">The sequence shown here is derived from an EMBL/GenBank/DDBJ whole genome shotgun (WGS) entry which is preliminary data.</text>
</comment>
<proteinExistence type="predicted"/>
<protein>
    <submittedName>
        <fullName evidence="2">Uncharacterized protein</fullName>
    </submittedName>
</protein>
<keyword evidence="1" id="KW-1133">Transmembrane helix</keyword>
<dbReference type="STRING" id="1797471.A3A71_01220"/>
<evidence type="ECO:0000313" key="2">
    <source>
        <dbReference type="EMBL" id="OGD64658.1"/>
    </source>
</evidence>
<dbReference type="InterPro" id="IPR008969">
    <property type="entry name" value="CarboxyPept-like_regulatory"/>
</dbReference>
<evidence type="ECO:0000256" key="1">
    <source>
        <dbReference type="SAM" id="Phobius"/>
    </source>
</evidence>
<accession>A0A1F5EB70</accession>
<dbReference type="AlphaFoldDB" id="A0A1F5EB70"/>
<sequence length="470" mass="50211">MPLQTNPQHRRFGSKQHRRGFTLIEVIVDAVIVTAVLATLATSFIIALKTVDSGRVRTSAAALANEQMEYLRSLPYDSLSTQDGTILPQGNIPDTQTIARSSRTFVLTTRIIFVDDLFDGCAIPAGGGSYECTDGAISTTQDLVPVDYKRAYIEVSQNGTTIILSRLSSNIAAKAAETPSNTGMLLVKVFDANGLPVSGATVTVSNAEVQVNIVGQTNAQGYMFIANMLPDTQNGYHIVATKDGYSQDYTTPRTAQNPNQFQPDVDINVQQITIQTLAIDLLAQMDVTVKDETGDTLSGIAVTATSAKITQTNPDTPKNIYNENSNASGIAAFNDIEWDSYALTVPSNYYIVSTSPYQQVSVDPNSVLLVALTITTIADWPRIISVDPASGTIGAAVEVVISGDNFESDSTVALTKTGETNVVPIATDVNPNKKSITVTFDLTGVTTGNWNIVVTSDSKTVTQKDGFVVS</sequence>
<keyword evidence="1" id="KW-0812">Transmembrane</keyword>
<dbReference type="EMBL" id="MEZX01000002">
    <property type="protein sequence ID" value="OGD64658.1"/>
    <property type="molecule type" value="Genomic_DNA"/>
</dbReference>
<name>A0A1F5EB70_9BACT</name>
<feature type="transmembrane region" description="Helical" evidence="1">
    <location>
        <begin position="21"/>
        <end position="48"/>
    </location>
</feature>
<dbReference type="SUPFAM" id="SSF49464">
    <property type="entry name" value="Carboxypeptidase regulatory domain-like"/>
    <property type="match status" value="1"/>
</dbReference>
<organism evidence="2 3">
    <name type="scientific">Candidatus Berkelbacteria bacterium RIFCSPLOWO2_01_FULL_50_28</name>
    <dbReference type="NCBI Taxonomy" id="1797471"/>
    <lineage>
        <taxon>Bacteria</taxon>
        <taxon>Candidatus Berkelbacteria</taxon>
    </lineage>
</organism>
<dbReference type="InterPro" id="IPR013783">
    <property type="entry name" value="Ig-like_fold"/>
</dbReference>
<gene>
    <name evidence="2" type="ORF">A3A71_01220</name>
</gene>